<gene>
    <name evidence="2" type="ORF">N7450_008068</name>
</gene>
<evidence type="ECO:0000256" key="1">
    <source>
        <dbReference type="SAM" id="MobiDB-lite"/>
    </source>
</evidence>
<feature type="compositionally biased region" description="Basic residues" evidence="1">
    <location>
        <begin position="484"/>
        <end position="494"/>
    </location>
</feature>
<protein>
    <submittedName>
        <fullName evidence="2">Uncharacterized protein</fullName>
    </submittedName>
</protein>
<feature type="compositionally biased region" description="Low complexity" evidence="1">
    <location>
        <begin position="565"/>
        <end position="578"/>
    </location>
</feature>
<feature type="region of interest" description="Disordered" evidence="1">
    <location>
        <begin position="49"/>
        <end position="184"/>
    </location>
</feature>
<feature type="region of interest" description="Disordered" evidence="1">
    <location>
        <begin position="1"/>
        <end position="28"/>
    </location>
</feature>
<dbReference type="AlphaFoldDB" id="A0AAD6GQZ7"/>
<keyword evidence="3" id="KW-1185">Reference proteome</keyword>
<feature type="compositionally biased region" description="Acidic residues" evidence="1">
    <location>
        <begin position="136"/>
        <end position="149"/>
    </location>
</feature>
<organism evidence="2 3">
    <name type="scientific">Penicillium hetheringtonii</name>
    <dbReference type="NCBI Taxonomy" id="911720"/>
    <lineage>
        <taxon>Eukaryota</taxon>
        <taxon>Fungi</taxon>
        <taxon>Dikarya</taxon>
        <taxon>Ascomycota</taxon>
        <taxon>Pezizomycotina</taxon>
        <taxon>Eurotiomycetes</taxon>
        <taxon>Eurotiomycetidae</taxon>
        <taxon>Eurotiales</taxon>
        <taxon>Aspergillaceae</taxon>
        <taxon>Penicillium</taxon>
    </lineage>
</organism>
<feature type="compositionally biased region" description="Polar residues" evidence="1">
    <location>
        <begin position="533"/>
        <end position="553"/>
    </location>
</feature>
<proteinExistence type="predicted"/>
<dbReference type="EMBL" id="JAQJAC010000007">
    <property type="protein sequence ID" value="KAJ5579201.1"/>
    <property type="molecule type" value="Genomic_DNA"/>
</dbReference>
<feature type="compositionally biased region" description="Basic and acidic residues" evidence="1">
    <location>
        <begin position="632"/>
        <end position="646"/>
    </location>
</feature>
<accession>A0AAD6GQZ7</accession>
<name>A0AAD6GQZ7_9EURO</name>
<feature type="region of interest" description="Disordered" evidence="1">
    <location>
        <begin position="444"/>
        <end position="721"/>
    </location>
</feature>
<feature type="compositionally biased region" description="Polar residues" evidence="1">
    <location>
        <begin position="158"/>
        <end position="181"/>
    </location>
</feature>
<feature type="compositionally biased region" description="Basic and acidic residues" evidence="1">
    <location>
        <begin position="454"/>
        <end position="471"/>
    </location>
</feature>
<evidence type="ECO:0000313" key="2">
    <source>
        <dbReference type="EMBL" id="KAJ5579201.1"/>
    </source>
</evidence>
<feature type="compositionally biased region" description="Basic residues" evidence="1">
    <location>
        <begin position="514"/>
        <end position="524"/>
    </location>
</feature>
<comment type="caution">
    <text evidence="2">The sequence shown here is derived from an EMBL/GenBank/DDBJ whole genome shotgun (WGS) entry which is preliminary data.</text>
</comment>
<feature type="compositionally biased region" description="Polar residues" evidence="1">
    <location>
        <begin position="12"/>
        <end position="25"/>
    </location>
</feature>
<dbReference type="Proteomes" id="UP001216150">
    <property type="component" value="Unassembled WGS sequence"/>
</dbReference>
<sequence>MSPIPRGDLDMDNQSSDVGDSQDSPLRQPFAQRVKCEWCGKLLEVPEDGSISKDNLLNSHHATHHPDLNEIDYDGPEDGMEEDVEEAEDDDVDEVVEDGLEDGLEDGNVDEDEEGDDQNGELEFNEDGINGIVQPGEDEVDVGEQEEEPLQTAPPSPTDQQRGSSGPSDAENTTAKTSDTNVKVGPVAQTKFDLLEFLSNPKSAYPDGFRQRLSEWQASEMTDRLPKIWTVNDVKNFCPTYEQDTSKLEDAWQQVFRDAKPKKRDAPEPIAHPTPYKTTEVEPGKFLDINSPEGLLAMLQKPELLTPEELYLVAEAASFMMKTWQDEYIALDKLYLFAHRHYRTALSGDAKRDFLTGHKKRSGYPLARVPENPIDFEERKRPCCMAINTNTSLSTPGGFVPTPAQARKMIARVPPEERNPDGWNAVVTHGVEFVPKLWEPRKEPTVKLTRKRKAVEVEASKSDTEETRENTQDAEETEEEAHPTKRRTRGRGGRRTTFEVFQPETPVTASSRGRGGRGRGRGRGRGGVGRPSASRQSLDAMQTPPTFTPTSTRGRGKRGASSLATSSPQTSHSHTTVTEEVPPPLATISPMPESTPPAKLTPTVKRDATAEELEEARRQKIMNSKNPKRTKAMLDHWERFNREGRIRNPKRSKAQIEQDRTDDDARKVKEPPRPSGRRKRSPSIAQIPAGNLAPKAPHPLGPMPGAQHLGPVPGPPPGPTLPSLGLPHYVAPNPFNAPPVGLGQPMPTHAQYAPFPWVPYQGHLPGHPPPPTITAVDSEQLFILYAIDHINFHR</sequence>
<feature type="compositionally biased region" description="Basic and acidic residues" evidence="1">
    <location>
        <begin position="654"/>
        <end position="672"/>
    </location>
</feature>
<reference evidence="2 3" key="1">
    <citation type="journal article" date="2023" name="IMA Fungus">
        <title>Comparative genomic study of the Penicillium genus elucidates a diverse pangenome and 15 lateral gene transfer events.</title>
        <authorList>
            <person name="Petersen C."/>
            <person name="Sorensen T."/>
            <person name="Nielsen M.R."/>
            <person name="Sondergaard T.E."/>
            <person name="Sorensen J.L."/>
            <person name="Fitzpatrick D.A."/>
            <person name="Frisvad J.C."/>
            <person name="Nielsen K.L."/>
        </authorList>
    </citation>
    <scope>NUCLEOTIDE SEQUENCE [LARGE SCALE GENOMIC DNA]</scope>
    <source>
        <strain evidence="2 3">IBT 29057</strain>
    </source>
</reference>
<evidence type="ECO:0000313" key="3">
    <source>
        <dbReference type="Proteomes" id="UP001216150"/>
    </source>
</evidence>
<feature type="compositionally biased region" description="Acidic residues" evidence="1">
    <location>
        <begin position="69"/>
        <end position="126"/>
    </location>
</feature>